<evidence type="ECO:0000256" key="1">
    <source>
        <dbReference type="ARBA" id="ARBA00004477"/>
    </source>
</evidence>
<dbReference type="GO" id="GO:0005789">
    <property type="term" value="C:endoplasmic reticulum membrane"/>
    <property type="evidence" value="ECO:0007669"/>
    <property type="project" value="UniProtKB-SubCell"/>
</dbReference>
<proteinExistence type="predicted"/>
<name>A0A6V8HIN0_TALPI</name>
<dbReference type="PANTHER" id="PTHR31394:SF1">
    <property type="entry name" value="TRANSMEMBRANE PROTEIN 199"/>
    <property type="match status" value="1"/>
</dbReference>
<reference evidence="8" key="1">
    <citation type="journal article" date="2015" name="Genome Announc.">
        <title>Draft genome sequence of Talaromyces cellulolyticus strain Y-94, a source of lignocellulosic biomass-degrading enzymes.</title>
        <authorList>
            <person name="Fujii T."/>
            <person name="Koike H."/>
            <person name="Sawayama S."/>
            <person name="Yano S."/>
            <person name="Inoue H."/>
        </authorList>
    </citation>
    <scope>NUCLEOTIDE SEQUENCE [LARGE SCALE GENOMIC DNA]</scope>
    <source>
        <strain evidence="8">Y-94</strain>
    </source>
</reference>
<dbReference type="Proteomes" id="UP000053095">
    <property type="component" value="Unassembled WGS sequence"/>
</dbReference>
<evidence type="ECO:0000313" key="8">
    <source>
        <dbReference type="Proteomes" id="UP000053095"/>
    </source>
</evidence>
<gene>
    <name evidence="7" type="ORF">TCE0_042r14300</name>
</gene>
<evidence type="ECO:0000256" key="5">
    <source>
        <dbReference type="ARBA" id="ARBA00023136"/>
    </source>
</evidence>
<dbReference type="InterPro" id="IPR021013">
    <property type="entry name" value="ATPase_Vma12"/>
</dbReference>
<keyword evidence="5 6" id="KW-0472">Membrane</keyword>
<comment type="caution">
    <text evidence="7">The sequence shown here is derived from an EMBL/GenBank/DDBJ whole genome shotgun (WGS) entry which is preliminary data.</text>
</comment>
<evidence type="ECO:0000256" key="6">
    <source>
        <dbReference type="SAM" id="Phobius"/>
    </source>
</evidence>
<dbReference type="PANTHER" id="PTHR31394">
    <property type="entry name" value="TRANSMEMBRANE PROTEIN 199"/>
    <property type="match status" value="1"/>
</dbReference>
<evidence type="ECO:0000256" key="3">
    <source>
        <dbReference type="ARBA" id="ARBA00022824"/>
    </source>
</evidence>
<dbReference type="GO" id="GO:0070072">
    <property type="term" value="P:vacuolar proton-transporting V-type ATPase complex assembly"/>
    <property type="evidence" value="ECO:0007669"/>
    <property type="project" value="InterPro"/>
</dbReference>
<keyword evidence="4 6" id="KW-1133">Transmembrane helix</keyword>
<sequence>MVFLTTTPLIAKALNELSPSTRLDLKLPEPIPSTGAPISHDHLISLSKAVTKQKNEYTLNLLLKGTKVYIPPPPPKPEPTPEFLALKARLQALADEQAYNALIAPSSTHLNPYKPSPIFSDTGPTTVIENGENNEGEDMITPSLVLNIFMSVILCGFATFWALKNFQTPSFLSGILLSPTGKRDRVNTGATMSKDPVFVLISMFVGILVGVAETVVYAAYVRKVKYAKDAEKKVKERKEVVSSVEVGWNDESRRDVDGEEEVIWGKGVNGGVRRRVREKWENANDDSQ</sequence>
<accession>A0A6V8HIN0</accession>
<keyword evidence="3" id="KW-0256">Endoplasmic reticulum</keyword>
<feature type="transmembrane region" description="Helical" evidence="6">
    <location>
        <begin position="144"/>
        <end position="163"/>
    </location>
</feature>
<evidence type="ECO:0000313" key="7">
    <source>
        <dbReference type="EMBL" id="GAM41285.1"/>
    </source>
</evidence>
<evidence type="ECO:0000256" key="2">
    <source>
        <dbReference type="ARBA" id="ARBA00022692"/>
    </source>
</evidence>
<comment type="subcellular location">
    <subcellularLocation>
        <location evidence="1">Endoplasmic reticulum membrane</location>
        <topology evidence="1">Multi-pass membrane protein</topology>
    </subcellularLocation>
</comment>
<keyword evidence="8" id="KW-1185">Reference proteome</keyword>
<dbReference type="Pfam" id="PF11712">
    <property type="entry name" value="Vma12"/>
    <property type="match status" value="1"/>
</dbReference>
<dbReference type="EMBL" id="DF933838">
    <property type="protein sequence ID" value="GAM41285.1"/>
    <property type="molecule type" value="Genomic_DNA"/>
</dbReference>
<evidence type="ECO:0000256" key="4">
    <source>
        <dbReference type="ARBA" id="ARBA00022989"/>
    </source>
</evidence>
<evidence type="ECO:0008006" key="9">
    <source>
        <dbReference type="Google" id="ProtNLM"/>
    </source>
</evidence>
<feature type="transmembrane region" description="Helical" evidence="6">
    <location>
        <begin position="197"/>
        <end position="220"/>
    </location>
</feature>
<dbReference type="AlphaFoldDB" id="A0A6V8HIN0"/>
<keyword evidence="2 6" id="KW-0812">Transmembrane</keyword>
<protein>
    <recommendedName>
        <fullName evidence="9">ATPase, vacuolar ER assembly factor, Vma12</fullName>
    </recommendedName>
</protein>
<organism evidence="7 8">
    <name type="scientific">Talaromyces pinophilus</name>
    <name type="common">Penicillium pinophilum</name>
    <dbReference type="NCBI Taxonomy" id="128442"/>
    <lineage>
        <taxon>Eukaryota</taxon>
        <taxon>Fungi</taxon>
        <taxon>Dikarya</taxon>
        <taxon>Ascomycota</taxon>
        <taxon>Pezizomycotina</taxon>
        <taxon>Eurotiomycetes</taxon>
        <taxon>Eurotiomycetidae</taxon>
        <taxon>Eurotiales</taxon>
        <taxon>Trichocomaceae</taxon>
        <taxon>Talaromyces</taxon>
        <taxon>Talaromyces sect. Talaromyces</taxon>
    </lineage>
</organism>